<reference evidence="3" key="1">
    <citation type="submission" date="2015-10" db="EMBL/GenBank/DDBJ databases">
        <authorList>
            <person name="Crossman L.C."/>
        </authorList>
    </citation>
    <scope>NUCLEOTIDE SEQUENCE [LARGE SCALE GENOMIC DNA]</scope>
    <source>
        <strain evidence="3">20-2</strain>
    </source>
</reference>
<feature type="compositionally biased region" description="Acidic residues" evidence="1">
    <location>
        <begin position="96"/>
        <end position="112"/>
    </location>
</feature>
<name>A0A0U5D563_LIMRT</name>
<proteinExistence type="predicted"/>
<dbReference type="EMBL" id="LN887590">
    <property type="protein sequence ID" value="CUR41045.1"/>
    <property type="molecule type" value="Genomic_DNA"/>
</dbReference>
<feature type="compositionally biased region" description="Basic and acidic residues" evidence="1">
    <location>
        <begin position="63"/>
        <end position="90"/>
    </location>
</feature>
<protein>
    <submittedName>
        <fullName evidence="2">Uncharacterized protein</fullName>
    </submittedName>
</protein>
<gene>
    <name evidence="2" type="ORF">LRLP16767_LR202_01105</name>
</gene>
<organism evidence="2 3">
    <name type="scientific">Limosilactobacillus reuteri</name>
    <name type="common">Lactobacillus reuteri</name>
    <dbReference type="NCBI Taxonomy" id="1598"/>
    <lineage>
        <taxon>Bacteria</taxon>
        <taxon>Bacillati</taxon>
        <taxon>Bacillota</taxon>
        <taxon>Bacilli</taxon>
        <taxon>Lactobacillales</taxon>
        <taxon>Lactobacillaceae</taxon>
        <taxon>Limosilactobacillus</taxon>
    </lineage>
</organism>
<dbReference type="RefSeq" id="WP_102816357.1">
    <property type="nucleotide sequence ID" value="NZ_LN887590.1"/>
</dbReference>
<dbReference type="AlphaFoldDB" id="A0A0U5D563"/>
<dbReference type="Proteomes" id="UP000235484">
    <property type="component" value="Unassembled WGS sequence"/>
</dbReference>
<evidence type="ECO:0000313" key="3">
    <source>
        <dbReference type="Proteomes" id="UP000235484"/>
    </source>
</evidence>
<evidence type="ECO:0000256" key="1">
    <source>
        <dbReference type="SAM" id="MobiDB-lite"/>
    </source>
</evidence>
<feature type="region of interest" description="Disordered" evidence="1">
    <location>
        <begin position="56"/>
        <end position="112"/>
    </location>
</feature>
<accession>A0A0U5D563</accession>
<sequence length="112" mass="12708">MTSRYDIAAIKKQLAAAEQHDKEIYGEKVRKMLLEKTNLDSLKDVLHDYDIVVVPKPRKPKSKEKPASLDQGEHEAEKTVSEQAAEKDPTDLAGTWEDDAADNNDEWLDDDE</sequence>
<evidence type="ECO:0000313" key="2">
    <source>
        <dbReference type="EMBL" id="CUR41045.1"/>
    </source>
</evidence>